<keyword evidence="1" id="KW-0472">Membrane</keyword>
<accession>A0A167QD52</accession>
<dbReference type="InParanoid" id="A0A167QD52"/>
<dbReference type="VEuPathDB" id="FungiDB:PHYBLDRAFT_58565"/>
<dbReference type="GeneID" id="29001257"/>
<dbReference type="PROSITE" id="PS51257">
    <property type="entry name" value="PROKAR_LIPOPROTEIN"/>
    <property type="match status" value="1"/>
</dbReference>
<dbReference type="AlphaFoldDB" id="A0A167QD52"/>
<sequence>MLLKEDMLFRPFKSPSTWCNLRLFLFVLSCLVLSCYVFFLEITSSYNPPEEKAHGQIFIDFAVKFRIKKQILTPRIPLPPREPVPDNPFSQLMTGISAVPHQSQQFSFVRSCAQLDETKTQIQDFLPLHREKLIRNQTVISNLHSNVRHYMALYGIIWHYMAWHGMARYGTARHCTARHGRVRHDIANLTVSGSIFICFRYKPKIIYLMS</sequence>
<dbReference type="Proteomes" id="UP000077315">
    <property type="component" value="Unassembled WGS sequence"/>
</dbReference>
<name>A0A167QD52_PHYB8</name>
<dbReference type="RefSeq" id="XP_018297556.1">
    <property type="nucleotide sequence ID" value="XM_018440351.1"/>
</dbReference>
<proteinExistence type="predicted"/>
<gene>
    <name evidence="2" type="ORF">PHYBLDRAFT_58565</name>
</gene>
<evidence type="ECO:0000256" key="1">
    <source>
        <dbReference type="SAM" id="Phobius"/>
    </source>
</evidence>
<protein>
    <submittedName>
        <fullName evidence="2">Uncharacterized protein</fullName>
    </submittedName>
</protein>
<keyword evidence="1" id="KW-0812">Transmembrane</keyword>
<evidence type="ECO:0000313" key="3">
    <source>
        <dbReference type="Proteomes" id="UP000077315"/>
    </source>
</evidence>
<keyword evidence="3" id="KW-1185">Reference proteome</keyword>
<feature type="transmembrane region" description="Helical" evidence="1">
    <location>
        <begin position="21"/>
        <end position="39"/>
    </location>
</feature>
<organism evidence="2 3">
    <name type="scientific">Phycomyces blakesleeanus (strain ATCC 8743b / DSM 1359 / FGSC 10004 / NBRC 33097 / NRRL 1555)</name>
    <dbReference type="NCBI Taxonomy" id="763407"/>
    <lineage>
        <taxon>Eukaryota</taxon>
        <taxon>Fungi</taxon>
        <taxon>Fungi incertae sedis</taxon>
        <taxon>Mucoromycota</taxon>
        <taxon>Mucoromycotina</taxon>
        <taxon>Mucoromycetes</taxon>
        <taxon>Mucorales</taxon>
        <taxon>Phycomycetaceae</taxon>
        <taxon>Phycomyces</taxon>
    </lineage>
</organism>
<reference evidence="3" key="1">
    <citation type="submission" date="2015-06" db="EMBL/GenBank/DDBJ databases">
        <title>Expansion of signal transduction pathways in fungi by whole-genome duplication.</title>
        <authorList>
            <consortium name="DOE Joint Genome Institute"/>
            <person name="Corrochano L.M."/>
            <person name="Kuo A."/>
            <person name="Marcet-Houben M."/>
            <person name="Polaino S."/>
            <person name="Salamov A."/>
            <person name="Villalobos J.M."/>
            <person name="Alvarez M.I."/>
            <person name="Avalos J."/>
            <person name="Benito E.P."/>
            <person name="Benoit I."/>
            <person name="Burger G."/>
            <person name="Camino L.P."/>
            <person name="Canovas D."/>
            <person name="Cerda-Olmedo E."/>
            <person name="Cheng J.-F."/>
            <person name="Dominguez A."/>
            <person name="Elias M."/>
            <person name="Eslava A.P."/>
            <person name="Glaser F."/>
            <person name="Grimwood J."/>
            <person name="Gutierrez G."/>
            <person name="Heitman J."/>
            <person name="Henrissat B."/>
            <person name="Iturriaga E.A."/>
            <person name="Lang B.F."/>
            <person name="Lavin J.L."/>
            <person name="Lee S."/>
            <person name="Li W."/>
            <person name="Lindquist E."/>
            <person name="Lopez-Garcia S."/>
            <person name="Luque E.M."/>
            <person name="Marcos A.T."/>
            <person name="Martin J."/>
            <person name="McCluskey K."/>
            <person name="Medina H.R."/>
            <person name="Miralles-Duran A."/>
            <person name="Miyazaki A."/>
            <person name="Munoz-Torres E."/>
            <person name="Oguiza J.A."/>
            <person name="Ohm R."/>
            <person name="Olmedo M."/>
            <person name="Orejas M."/>
            <person name="Ortiz-Castellanos L."/>
            <person name="Pisabarro A.G."/>
            <person name="Rodriguez-Romero J."/>
            <person name="Ruiz-Herrera J."/>
            <person name="Ruiz-Vazquez R."/>
            <person name="Sanz C."/>
            <person name="Schackwitz W."/>
            <person name="Schmutz J."/>
            <person name="Shahriari M."/>
            <person name="Shelest E."/>
            <person name="Silva-Franco F."/>
            <person name="Soanes D."/>
            <person name="Syed K."/>
            <person name="Tagua V.G."/>
            <person name="Talbot N.J."/>
            <person name="Thon M."/>
            <person name="De vries R.P."/>
            <person name="Wiebenga A."/>
            <person name="Yadav J.S."/>
            <person name="Braun E.L."/>
            <person name="Baker S."/>
            <person name="Garre V."/>
            <person name="Horwitz B."/>
            <person name="Torres-Martinez S."/>
            <person name="Idnurm A."/>
            <person name="Herrera-Estrella A."/>
            <person name="Gabaldon T."/>
            <person name="Grigoriev I.V."/>
        </authorList>
    </citation>
    <scope>NUCLEOTIDE SEQUENCE [LARGE SCALE GENOMIC DNA]</scope>
    <source>
        <strain evidence="3">NRRL 1555(-)</strain>
    </source>
</reference>
<keyword evidence="1" id="KW-1133">Transmembrane helix</keyword>
<evidence type="ECO:0000313" key="2">
    <source>
        <dbReference type="EMBL" id="OAD79516.1"/>
    </source>
</evidence>
<dbReference type="EMBL" id="KV440972">
    <property type="protein sequence ID" value="OAD79516.1"/>
    <property type="molecule type" value="Genomic_DNA"/>
</dbReference>